<sequence>MLLSGKPTVGWLMDLCEENYHYLTRLAPDMRHMQGRYLSRLDGATDLYLEVLEQTPYTSLLHLTYYFAHETGQLPDPDATIRIYHDSRQAEVLSLKQHILPLNRGVIHPTLEQKWRISLFLSKWLAYSARQGHCFLPRHAIAGLEQESLLPV</sequence>
<dbReference type="STRING" id="1111735.GCA_000428045_03127"/>
<dbReference type="RefSeq" id="WP_029135112.1">
    <property type="nucleotide sequence ID" value="NZ_CAXXYC010000003.1"/>
</dbReference>
<dbReference type="EMBL" id="PKUN01000030">
    <property type="protein sequence ID" value="PLX59827.1"/>
    <property type="molecule type" value="Genomic_DNA"/>
</dbReference>
<dbReference type="InterPro" id="IPR009659">
    <property type="entry name" value="DUF1249"/>
</dbReference>
<reference evidence="1 2" key="1">
    <citation type="submission" date="2017-11" db="EMBL/GenBank/DDBJ databases">
        <title>Genome-resolved metagenomics identifies genetic mobility, metabolic interactions, and unexpected diversity in perchlorate-reducing communities.</title>
        <authorList>
            <person name="Barnum T.P."/>
            <person name="Figueroa I.A."/>
            <person name="Carlstrom C.I."/>
            <person name="Lucas L.N."/>
            <person name="Engelbrektson A.L."/>
            <person name="Coates J.D."/>
        </authorList>
    </citation>
    <scope>NUCLEOTIDE SEQUENCE [LARGE SCALE GENOMIC DNA]</scope>
    <source>
        <strain evidence="1">BM301</strain>
    </source>
</reference>
<dbReference type="Proteomes" id="UP000235015">
    <property type="component" value="Unassembled WGS sequence"/>
</dbReference>
<comment type="caution">
    <text evidence="1">The sequence shown here is derived from an EMBL/GenBank/DDBJ whole genome shotgun (WGS) entry which is preliminary data.</text>
</comment>
<dbReference type="Pfam" id="PF06853">
    <property type="entry name" value="DUF1249"/>
    <property type="match status" value="1"/>
</dbReference>
<dbReference type="AlphaFoldDB" id="A0A2N6CRW3"/>
<protein>
    <submittedName>
        <fullName evidence="1">DUF1249 domain-containing protein</fullName>
    </submittedName>
</protein>
<proteinExistence type="predicted"/>
<accession>A0A2N6CRW3</accession>
<dbReference type="PANTHER" id="PTHR38774">
    <property type="entry name" value="CYTOPLASMIC PROTEIN-RELATED"/>
    <property type="match status" value="1"/>
</dbReference>
<gene>
    <name evidence="1" type="ORF">C0630_18090</name>
</gene>
<evidence type="ECO:0000313" key="1">
    <source>
        <dbReference type="EMBL" id="PLX59827.1"/>
    </source>
</evidence>
<organism evidence="1 2">
    <name type="scientific">Sedimenticola selenatireducens</name>
    <dbReference type="NCBI Taxonomy" id="191960"/>
    <lineage>
        <taxon>Bacteria</taxon>
        <taxon>Pseudomonadati</taxon>
        <taxon>Pseudomonadota</taxon>
        <taxon>Gammaproteobacteria</taxon>
        <taxon>Chromatiales</taxon>
        <taxon>Sedimenticolaceae</taxon>
        <taxon>Sedimenticola</taxon>
    </lineage>
</organism>
<evidence type="ECO:0000313" key="2">
    <source>
        <dbReference type="Proteomes" id="UP000235015"/>
    </source>
</evidence>
<dbReference type="PANTHER" id="PTHR38774:SF1">
    <property type="entry name" value="CYTOPLASMIC PROTEIN"/>
    <property type="match status" value="1"/>
</dbReference>
<name>A0A2N6CRW3_9GAMM</name>